<organism evidence="2 3">
    <name type="scientific">Mycena alexandri</name>
    <dbReference type="NCBI Taxonomy" id="1745969"/>
    <lineage>
        <taxon>Eukaryota</taxon>
        <taxon>Fungi</taxon>
        <taxon>Dikarya</taxon>
        <taxon>Basidiomycota</taxon>
        <taxon>Agaricomycotina</taxon>
        <taxon>Agaricomycetes</taxon>
        <taxon>Agaricomycetidae</taxon>
        <taxon>Agaricales</taxon>
        <taxon>Marasmiineae</taxon>
        <taxon>Mycenaceae</taxon>
        <taxon>Mycena</taxon>
    </lineage>
</organism>
<proteinExistence type="predicted"/>
<evidence type="ECO:0000256" key="1">
    <source>
        <dbReference type="SAM" id="Phobius"/>
    </source>
</evidence>
<dbReference type="AlphaFoldDB" id="A0AAD6T550"/>
<gene>
    <name evidence="2" type="ORF">C8F04DRAFT_1178316</name>
</gene>
<evidence type="ECO:0000313" key="2">
    <source>
        <dbReference type="EMBL" id="KAJ7039961.1"/>
    </source>
</evidence>
<keyword evidence="1" id="KW-0812">Transmembrane</keyword>
<accession>A0AAD6T550</accession>
<dbReference type="EMBL" id="JARJCM010000024">
    <property type="protein sequence ID" value="KAJ7039961.1"/>
    <property type="molecule type" value="Genomic_DNA"/>
</dbReference>
<reference evidence="2" key="1">
    <citation type="submission" date="2023-03" db="EMBL/GenBank/DDBJ databases">
        <title>Massive genome expansion in bonnet fungi (Mycena s.s.) driven by repeated elements and novel gene families across ecological guilds.</title>
        <authorList>
            <consortium name="Lawrence Berkeley National Laboratory"/>
            <person name="Harder C.B."/>
            <person name="Miyauchi S."/>
            <person name="Viragh M."/>
            <person name="Kuo A."/>
            <person name="Thoen E."/>
            <person name="Andreopoulos B."/>
            <person name="Lu D."/>
            <person name="Skrede I."/>
            <person name="Drula E."/>
            <person name="Henrissat B."/>
            <person name="Morin E."/>
            <person name="Kohler A."/>
            <person name="Barry K."/>
            <person name="LaButti K."/>
            <person name="Morin E."/>
            <person name="Salamov A."/>
            <person name="Lipzen A."/>
            <person name="Mereny Z."/>
            <person name="Hegedus B."/>
            <person name="Baldrian P."/>
            <person name="Stursova M."/>
            <person name="Weitz H."/>
            <person name="Taylor A."/>
            <person name="Grigoriev I.V."/>
            <person name="Nagy L.G."/>
            <person name="Martin F."/>
            <person name="Kauserud H."/>
        </authorList>
    </citation>
    <scope>NUCLEOTIDE SEQUENCE</scope>
    <source>
        <strain evidence="2">CBHHK200</strain>
    </source>
</reference>
<evidence type="ECO:0000313" key="3">
    <source>
        <dbReference type="Proteomes" id="UP001218188"/>
    </source>
</evidence>
<dbReference type="Proteomes" id="UP001218188">
    <property type="component" value="Unassembled WGS sequence"/>
</dbReference>
<name>A0AAD6T550_9AGAR</name>
<feature type="transmembrane region" description="Helical" evidence="1">
    <location>
        <begin position="200"/>
        <end position="224"/>
    </location>
</feature>
<keyword evidence="1" id="KW-1133">Transmembrane helix</keyword>
<keyword evidence="3" id="KW-1185">Reference proteome</keyword>
<keyword evidence="1" id="KW-0472">Membrane</keyword>
<protein>
    <submittedName>
        <fullName evidence="2">Uncharacterized protein</fullName>
    </submittedName>
</protein>
<sequence>MPRAGFVLSQQLEQSAANQTPSCEFVKREAELIKEDSQCPFIGGYVGSILNATRLSSNLNAWIRKMYAGKLSSAEAGTGVGYFGGSGCPLPSSLRHIWSHLALIRVAKACISAPLDAAHRCLLQVLVFSGASAPCSSRILQMPGAPLFATVHAGACIEPADVLALLTGVSYRAYAHEPSGAWGATLLHLSMQCIVHAASVSLVLLLLPTLSLVFLSALCGSLLIELDRQD</sequence>
<comment type="caution">
    <text evidence="2">The sequence shown here is derived from an EMBL/GenBank/DDBJ whole genome shotgun (WGS) entry which is preliminary data.</text>
</comment>